<dbReference type="AlphaFoldDB" id="D1B4R4"/>
<evidence type="ECO:0000259" key="15">
    <source>
        <dbReference type="Pfam" id="PF01292"/>
    </source>
</evidence>
<dbReference type="InterPro" id="IPR006471">
    <property type="entry name" value="Formate_DH_gsu"/>
</dbReference>
<evidence type="ECO:0000256" key="7">
    <source>
        <dbReference type="ARBA" id="ARBA00022692"/>
    </source>
</evidence>
<keyword evidence="8" id="KW-0479">Metal-binding</keyword>
<evidence type="ECO:0000313" key="17">
    <source>
        <dbReference type="Proteomes" id="UP000002222"/>
    </source>
</evidence>
<feature type="domain" description="Cytochrome b561 bacterial/Ni-hydrogenase" evidence="15">
    <location>
        <begin position="94"/>
        <end position="275"/>
    </location>
</feature>
<feature type="transmembrane region" description="Helical" evidence="13">
    <location>
        <begin position="241"/>
        <end position="265"/>
    </location>
</feature>
<dbReference type="GO" id="GO:0022904">
    <property type="term" value="P:respiratory electron transport chain"/>
    <property type="evidence" value="ECO:0007669"/>
    <property type="project" value="InterPro"/>
</dbReference>
<comment type="subcellular location">
    <subcellularLocation>
        <location evidence="2">Cell membrane</location>
        <topology evidence="2">Multi-pass membrane protein</topology>
    </subcellularLocation>
</comment>
<dbReference type="GO" id="GO:0015944">
    <property type="term" value="P:formate oxidation"/>
    <property type="evidence" value="ECO:0007669"/>
    <property type="project" value="TreeGrafter"/>
</dbReference>
<accession>D1B4R4</accession>
<dbReference type="GO" id="GO:0005886">
    <property type="term" value="C:plasma membrane"/>
    <property type="evidence" value="ECO:0007669"/>
    <property type="project" value="UniProtKB-SubCell"/>
</dbReference>
<keyword evidence="11" id="KW-0408">Iron</keyword>
<dbReference type="NCBIfam" id="TIGR01583">
    <property type="entry name" value="formate-DH-gamm"/>
    <property type="match status" value="1"/>
</dbReference>
<comment type="cofactor">
    <cofactor evidence="1">
        <name>heme</name>
        <dbReference type="ChEBI" id="CHEBI:30413"/>
    </cofactor>
</comment>
<dbReference type="RefSeq" id="WP_012857829.1">
    <property type="nucleotide sequence ID" value="NC_013512.1"/>
</dbReference>
<keyword evidence="9" id="KW-0249">Electron transport</keyword>
<feature type="transmembrane region" description="Helical" evidence="13">
    <location>
        <begin position="140"/>
        <end position="161"/>
    </location>
</feature>
<dbReference type="OrthoDB" id="9790598at2"/>
<keyword evidence="6" id="KW-0349">Heme</keyword>
<feature type="signal peptide" evidence="14">
    <location>
        <begin position="1"/>
        <end position="20"/>
    </location>
</feature>
<dbReference type="HOGENOM" id="CLU_047957_1_0_7"/>
<evidence type="ECO:0000256" key="12">
    <source>
        <dbReference type="ARBA" id="ARBA00023136"/>
    </source>
</evidence>
<proteinExistence type="inferred from homology"/>
<evidence type="ECO:0000256" key="3">
    <source>
        <dbReference type="ARBA" id="ARBA00010747"/>
    </source>
</evidence>
<comment type="similarity">
    <text evidence="3">Belongs to the formate dehydrogenase gamma subunit family.</text>
</comment>
<dbReference type="Gene3D" id="1.20.950.20">
    <property type="entry name" value="Transmembrane di-heme cytochromes, Chain C"/>
    <property type="match status" value="1"/>
</dbReference>
<dbReference type="STRING" id="525898.Sdel_2072"/>
<keyword evidence="10 13" id="KW-1133">Transmembrane helix</keyword>
<protein>
    <submittedName>
        <fullName evidence="16">Formate dehydrogenase, gamma subunit</fullName>
    </submittedName>
</protein>
<evidence type="ECO:0000256" key="14">
    <source>
        <dbReference type="SAM" id="SignalP"/>
    </source>
</evidence>
<feature type="transmembrane region" description="Helical" evidence="13">
    <location>
        <begin position="195"/>
        <end position="221"/>
    </location>
</feature>
<feature type="transmembrane region" description="Helical" evidence="13">
    <location>
        <begin position="100"/>
        <end position="120"/>
    </location>
</feature>
<keyword evidence="17" id="KW-1185">Reference proteome</keyword>
<dbReference type="GO" id="GO:0036397">
    <property type="term" value="F:formate dehydrogenase (quinone) activity"/>
    <property type="evidence" value="ECO:0007669"/>
    <property type="project" value="TreeGrafter"/>
</dbReference>
<gene>
    <name evidence="16" type="ordered locus">Sdel_2072</name>
</gene>
<keyword evidence="4" id="KW-0813">Transport</keyword>
<dbReference type="SUPFAM" id="SSF81342">
    <property type="entry name" value="Transmembrane di-heme cytochromes"/>
    <property type="match status" value="1"/>
</dbReference>
<name>D1B4R4_SULD5</name>
<feature type="transmembrane region" description="Helical" evidence="13">
    <location>
        <begin position="56"/>
        <end position="79"/>
    </location>
</feature>
<organism evidence="16 17">
    <name type="scientific">Sulfurospirillum deleyianum (strain ATCC 51133 / DSM 6946 / 5175)</name>
    <dbReference type="NCBI Taxonomy" id="525898"/>
    <lineage>
        <taxon>Bacteria</taxon>
        <taxon>Pseudomonadati</taxon>
        <taxon>Campylobacterota</taxon>
        <taxon>Epsilonproteobacteria</taxon>
        <taxon>Campylobacterales</taxon>
        <taxon>Sulfurospirillaceae</taxon>
        <taxon>Sulfurospirillum</taxon>
    </lineage>
</organism>
<evidence type="ECO:0000256" key="2">
    <source>
        <dbReference type="ARBA" id="ARBA00004651"/>
    </source>
</evidence>
<feature type="chain" id="PRO_5003020401" evidence="14">
    <location>
        <begin position="21"/>
        <end position="299"/>
    </location>
</feature>
<dbReference type="GO" id="GO:0009061">
    <property type="term" value="P:anaerobic respiration"/>
    <property type="evidence" value="ECO:0007669"/>
    <property type="project" value="TreeGrafter"/>
</dbReference>
<dbReference type="Pfam" id="PF01292">
    <property type="entry name" value="Ni_hydr_CYTB"/>
    <property type="match status" value="1"/>
</dbReference>
<dbReference type="InterPro" id="IPR051817">
    <property type="entry name" value="FDH_cytochrome_b556_subunit"/>
</dbReference>
<evidence type="ECO:0000313" key="16">
    <source>
        <dbReference type="EMBL" id="ACZ13084.1"/>
    </source>
</evidence>
<evidence type="ECO:0000256" key="5">
    <source>
        <dbReference type="ARBA" id="ARBA00022475"/>
    </source>
</evidence>
<dbReference type="GO" id="GO:0009055">
    <property type="term" value="F:electron transfer activity"/>
    <property type="evidence" value="ECO:0007669"/>
    <property type="project" value="InterPro"/>
</dbReference>
<dbReference type="InterPro" id="IPR016174">
    <property type="entry name" value="Di-haem_cyt_TM"/>
</dbReference>
<evidence type="ECO:0000256" key="13">
    <source>
        <dbReference type="SAM" id="Phobius"/>
    </source>
</evidence>
<evidence type="ECO:0000256" key="6">
    <source>
        <dbReference type="ARBA" id="ARBA00022617"/>
    </source>
</evidence>
<dbReference type="GO" id="GO:0046872">
    <property type="term" value="F:metal ion binding"/>
    <property type="evidence" value="ECO:0007669"/>
    <property type="project" value="UniProtKB-KW"/>
</dbReference>
<dbReference type="KEGG" id="sdl:Sdel_2072"/>
<keyword evidence="5" id="KW-1003">Cell membrane</keyword>
<evidence type="ECO:0000256" key="9">
    <source>
        <dbReference type="ARBA" id="ARBA00022982"/>
    </source>
</evidence>
<dbReference type="PANTHER" id="PTHR30074">
    <property type="entry name" value="FORMATE DEHYDROGENASE, NITRATE-INDUCIBLE, CYTOCHROME B556 FDN SUBUNIT"/>
    <property type="match status" value="1"/>
</dbReference>
<reference evidence="16 17" key="2">
    <citation type="journal article" date="2010" name="Stand. Genomic Sci.">
        <title>Complete genome sequence of Sulfurospirillum deleyianum type strain (5175).</title>
        <authorList>
            <person name="Sikorski J."/>
            <person name="Lapidus A."/>
            <person name="Copeland A."/>
            <person name="Glavina Del Rio T."/>
            <person name="Nolan M."/>
            <person name="Lucas S."/>
            <person name="Chen F."/>
            <person name="Tice H."/>
            <person name="Cheng J.F."/>
            <person name="Saunders E."/>
            <person name="Bruce D."/>
            <person name="Goodwin L."/>
            <person name="Pitluck S."/>
            <person name="Ovchinnikova G."/>
            <person name="Pati A."/>
            <person name="Ivanova N."/>
            <person name="Mavromatis K."/>
            <person name="Chen A."/>
            <person name="Palaniappan K."/>
            <person name="Chain P."/>
            <person name="Land M."/>
            <person name="Hauser L."/>
            <person name="Chang Y.J."/>
            <person name="Jeffries C.D."/>
            <person name="Brettin T."/>
            <person name="Detter J.C."/>
            <person name="Han C."/>
            <person name="Rohde M."/>
            <person name="Lang E."/>
            <person name="Spring S."/>
            <person name="Goker M."/>
            <person name="Bristow J."/>
            <person name="Eisen J.A."/>
            <person name="Markowitz V."/>
            <person name="Hugenholtz P."/>
            <person name="Kyrpides N.C."/>
            <person name="Klenk H.P."/>
        </authorList>
    </citation>
    <scope>NUCLEOTIDE SEQUENCE [LARGE SCALE GENOMIC DNA]</scope>
    <source>
        <strain evidence="17">ATCC 51133 / DSM 6946 / 5175</strain>
    </source>
</reference>
<reference evidence="17" key="1">
    <citation type="submission" date="2009-11" db="EMBL/GenBank/DDBJ databases">
        <title>The complete genome of Sulfurospirillum deleyianum DSM 6946.</title>
        <authorList>
            <consortium name="US DOE Joint Genome Institute (JGI-PGF)"/>
            <person name="Lucas S."/>
            <person name="Copeland A."/>
            <person name="Lapidus A."/>
            <person name="Glavina del Rio T."/>
            <person name="Dalin E."/>
            <person name="Tice H."/>
            <person name="Bruce D."/>
            <person name="Goodwin L."/>
            <person name="Pitluck S."/>
            <person name="Kyrpides N."/>
            <person name="Mavromatis K."/>
            <person name="Ivanova N."/>
            <person name="Ovchinnikova G."/>
            <person name="Munk A.C."/>
            <person name="Lu M."/>
            <person name="Brettin T."/>
            <person name="Detter J.C."/>
            <person name="Han C."/>
            <person name="Tapia R."/>
            <person name="Larimer F."/>
            <person name="Land M."/>
            <person name="Hauser L."/>
            <person name="Markowitz V."/>
            <person name="Cheng J.F."/>
            <person name="Hugenholtz P."/>
            <person name="Woyke T."/>
            <person name="Wu D."/>
            <person name="Aumann P."/>
            <person name="Schneider S."/>
            <person name="Lang E."/>
            <person name="Spring S."/>
            <person name="Klenk H.P."/>
            <person name="Eisen J.A."/>
        </authorList>
    </citation>
    <scope>NUCLEOTIDE SEQUENCE [LARGE SCALE GENOMIC DNA]</scope>
    <source>
        <strain evidence="17">ATCC 51133 / DSM 6946 / 5175</strain>
    </source>
</reference>
<dbReference type="InterPro" id="IPR011577">
    <property type="entry name" value="Cyt_b561_bac/Ni-Hgenase"/>
</dbReference>
<dbReference type="Proteomes" id="UP000002222">
    <property type="component" value="Chromosome"/>
</dbReference>
<evidence type="ECO:0000256" key="4">
    <source>
        <dbReference type="ARBA" id="ARBA00022448"/>
    </source>
</evidence>
<dbReference type="eggNOG" id="COG2864">
    <property type="taxonomic scope" value="Bacteria"/>
</dbReference>
<dbReference type="GO" id="GO:0009326">
    <property type="term" value="C:formate dehydrogenase complex"/>
    <property type="evidence" value="ECO:0007669"/>
    <property type="project" value="InterPro"/>
</dbReference>
<evidence type="ECO:0000256" key="10">
    <source>
        <dbReference type="ARBA" id="ARBA00022989"/>
    </source>
</evidence>
<dbReference type="PANTHER" id="PTHR30074:SF6">
    <property type="entry name" value="FORMATE DEHYDROGENASE GAMMA SUBUNIT"/>
    <property type="match status" value="1"/>
</dbReference>
<dbReference type="GO" id="GO:0008863">
    <property type="term" value="F:formate dehydrogenase (NAD+) activity"/>
    <property type="evidence" value="ECO:0007669"/>
    <property type="project" value="InterPro"/>
</dbReference>
<keyword evidence="7 13" id="KW-0812">Transmembrane</keyword>
<dbReference type="EMBL" id="CP001816">
    <property type="protein sequence ID" value="ACZ13084.1"/>
    <property type="molecule type" value="Genomic_DNA"/>
</dbReference>
<keyword evidence="14" id="KW-0732">Signal</keyword>
<evidence type="ECO:0000256" key="8">
    <source>
        <dbReference type="ARBA" id="ARBA00022723"/>
    </source>
</evidence>
<keyword evidence="12 13" id="KW-0472">Membrane</keyword>
<sequence length="299" mass="33440" precursor="true">MKKYLVLLSSLLLSMTSLYAISTGTYDDPLYGTAMLNAIPKYFAFGEVFTYLQREWFWKGFLIALFLVPVAGSIHYMIIGPKVFSHDGKKIFAFSLLMRVMHNLAALSFLVLVPTGFIMAFGDFFGGGTFVRVCKNLHGIATPVFAITVLPMIIAWIRDMIFNMDDVKWMMIVGGYLSKEKKPIPAGKFNAGQKAWFWIAMPGGILMILTGALMFFLNINLSPVATLFGVSQIDLLRISAIIHNVLGMVVATFFMVHVYMAAIAIKGAIHSMITGYKEEEEVAILHSSWYRKLKEEGKV</sequence>
<evidence type="ECO:0000256" key="1">
    <source>
        <dbReference type="ARBA" id="ARBA00001971"/>
    </source>
</evidence>
<evidence type="ECO:0000256" key="11">
    <source>
        <dbReference type="ARBA" id="ARBA00023004"/>
    </source>
</evidence>